<feature type="binding site" evidence="8">
    <location>
        <position position="424"/>
    </location>
    <ligand>
        <name>[4Fe-4S] cluster</name>
        <dbReference type="ChEBI" id="CHEBI:49883"/>
        <label>2</label>
    </ligand>
</feature>
<dbReference type="PANTHER" id="PTHR43034">
    <property type="entry name" value="ION-TRANSLOCATING OXIDOREDUCTASE COMPLEX SUBUNIT C"/>
    <property type="match status" value="1"/>
</dbReference>
<dbReference type="InterPro" id="IPR026902">
    <property type="entry name" value="RnfC_N"/>
</dbReference>
<dbReference type="EMBL" id="JAQOMS010000002">
    <property type="protein sequence ID" value="MDC2890909.1"/>
    <property type="molecule type" value="Genomic_DNA"/>
</dbReference>
<feature type="binding site" evidence="8">
    <location>
        <position position="379"/>
    </location>
    <ligand>
        <name>[4Fe-4S] cluster</name>
        <dbReference type="ChEBI" id="CHEBI:49883"/>
        <label>1</label>
    </ligand>
</feature>
<feature type="binding site" evidence="8">
    <location>
        <position position="385"/>
    </location>
    <ligand>
        <name>[4Fe-4S] cluster</name>
        <dbReference type="ChEBI" id="CHEBI:49883"/>
        <label>1</label>
    </ligand>
</feature>
<evidence type="ECO:0000313" key="12">
    <source>
        <dbReference type="EMBL" id="MDC2890909.1"/>
    </source>
</evidence>
<organism evidence="12 13">
    <name type="scientific">Psychrosphaera algicola</name>
    <dbReference type="NCBI Taxonomy" id="3023714"/>
    <lineage>
        <taxon>Bacteria</taxon>
        <taxon>Pseudomonadati</taxon>
        <taxon>Pseudomonadota</taxon>
        <taxon>Gammaproteobacteria</taxon>
        <taxon>Alteromonadales</taxon>
        <taxon>Pseudoalteromonadaceae</taxon>
        <taxon>Psychrosphaera</taxon>
    </lineage>
</organism>
<keyword evidence="4 8" id="KW-0677">Repeat</keyword>
<feature type="region of interest" description="Disordered" evidence="10">
    <location>
        <begin position="541"/>
        <end position="634"/>
    </location>
</feature>
<keyword evidence="8" id="KW-1278">Translocase</keyword>
<dbReference type="RefSeq" id="WP_272181976.1">
    <property type="nucleotide sequence ID" value="NZ_JAQOMS010000002.1"/>
</dbReference>
<keyword evidence="6 8" id="KW-0408">Iron</keyword>
<keyword evidence="13" id="KW-1185">Reference proteome</keyword>
<comment type="similarity">
    <text evidence="8">Belongs to the 4Fe4S bacterial-type ferredoxin family. RnfC subfamily.</text>
</comment>
<comment type="subunit">
    <text evidence="8">The complex is composed of six subunits: RnfA, RnfB, RnfC, RnfD, RnfE and RnfG.</text>
</comment>
<sequence>MQSELTLIEQVKLGKIWEFPGGINPPERKSLSNQTEIGNFTTHTLYIPIQQHIGVAGSLLVTKGESVLKGQALTSPGEGLSLPVHAPTSGVISDIIDHVDAHPSGKTVLTIVLEADGKDLWVNKNPLLNWQELDRDTVVKHIQAAGVSGLGGASFPTYVKLSPHKNIDLLILNGVECEPYITADDVLMRYHANEIVQGAQIIQHLVAAKLCVIAIEDNKTEAIASIEKVLADVADIELRIVPTKYPSGGEKQLVELITGLQVPSGGIPADIGIVMQNVGTSFAVKRATIDGEALVSRVVTVTGERVKNPQNLWVPLGTPIKTLLQNVGYSPEKTPRLIMGGPMMGFNIVDDMMPVVKSTNCILAPSNFHLPERGVEQNCIRCGQCADACPAELLPQQLQWFAKADEHEKLKEYDLFDCIECGACAYVCPSQIPLVQYYRIAKSDIRQAEEEKLKAEKAKRRFEVRQERLERDKQARLLRHKESAEKRKKALAQDGSAKDKIAAALARAKAKKATSENTDDLAASDTPQDKVAAAIARAKAKKLKSSKVSVDNSADSTPEASLETSLKETDTAPTTNPNKDRVAAAVARAKAKKLAKEEQEKVKNDAELKNETDHKGNADAADKPVSEAQVDKTLTAAEERKAKVAAAVAKAKAKKQKAAADEPNQEPTLDFVDKASAKISNEDKKRSADDERKAKVAAAVAKAKAKKQATESENSTNTSDKETPDLNVADGLSQTPEQIRKDKVAAAIAKAKAKKMPIMTQTMGATTLEFTH</sequence>
<keyword evidence="3 8" id="KW-0479">Metal-binding</keyword>
<evidence type="ECO:0000256" key="7">
    <source>
        <dbReference type="ARBA" id="ARBA00023014"/>
    </source>
</evidence>
<reference evidence="12 13" key="1">
    <citation type="submission" date="2023-01" db="EMBL/GenBank/DDBJ databases">
        <title>Psychrosphaera sp. nov., isolated from marine algae.</title>
        <authorList>
            <person name="Bayburt H."/>
            <person name="Choi B.J."/>
            <person name="Kim J.M."/>
            <person name="Choi D.G."/>
            <person name="Jeon C.O."/>
        </authorList>
    </citation>
    <scope>NUCLEOTIDE SEQUENCE [LARGE SCALE GENOMIC DNA]</scope>
    <source>
        <strain evidence="12 13">G1-22</strain>
    </source>
</reference>
<dbReference type="PROSITE" id="PS51379">
    <property type="entry name" value="4FE4S_FER_2"/>
    <property type="match status" value="2"/>
</dbReference>
<keyword evidence="9" id="KW-0175">Coiled coil</keyword>
<evidence type="ECO:0000256" key="10">
    <source>
        <dbReference type="SAM" id="MobiDB-lite"/>
    </source>
</evidence>
<feature type="compositionally biased region" description="Polar residues" evidence="10">
    <location>
        <begin position="551"/>
        <end position="564"/>
    </location>
</feature>
<dbReference type="Pfam" id="PF13375">
    <property type="entry name" value="RnfC_N"/>
    <property type="match status" value="1"/>
</dbReference>
<comment type="subcellular location">
    <subcellularLocation>
        <location evidence="8">Cell inner membrane</location>
        <topology evidence="8">Peripheral membrane protein</topology>
    </subcellularLocation>
</comment>
<dbReference type="InterPro" id="IPR019554">
    <property type="entry name" value="Soluble_ligand-bd"/>
</dbReference>
<feature type="binding site" evidence="8">
    <location>
        <position position="389"/>
    </location>
    <ligand>
        <name>[4Fe-4S] cluster</name>
        <dbReference type="ChEBI" id="CHEBI:49883"/>
        <label>2</label>
    </ligand>
</feature>
<dbReference type="Pfam" id="PF01512">
    <property type="entry name" value="Complex1_51K"/>
    <property type="match status" value="1"/>
</dbReference>
<feature type="coiled-coil region" evidence="9">
    <location>
        <begin position="438"/>
        <end position="472"/>
    </location>
</feature>
<evidence type="ECO:0000256" key="1">
    <source>
        <dbReference type="ARBA" id="ARBA00022448"/>
    </source>
</evidence>
<feature type="binding site" evidence="8">
    <location>
        <position position="382"/>
    </location>
    <ligand>
        <name>[4Fe-4S] cluster</name>
        <dbReference type="ChEBI" id="CHEBI:49883"/>
        <label>1</label>
    </ligand>
</feature>
<dbReference type="Pfam" id="PF12838">
    <property type="entry name" value="Fer4_7"/>
    <property type="match status" value="1"/>
</dbReference>
<dbReference type="PROSITE" id="PS00198">
    <property type="entry name" value="4FE4S_FER_1"/>
    <property type="match status" value="1"/>
</dbReference>
<feature type="compositionally biased region" description="Basic and acidic residues" evidence="10">
    <location>
        <begin position="671"/>
        <end position="694"/>
    </location>
</feature>
<dbReference type="EC" id="7.-.-.-" evidence="8"/>
<dbReference type="InterPro" id="IPR010208">
    <property type="entry name" value="Ion_transpt_RnfC/RsxC"/>
</dbReference>
<evidence type="ECO:0000256" key="2">
    <source>
        <dbReference type="ARBA" id="ARBA00022485"/>
    </source>
</evidence>
<dbReference type="SUPFAM" id="SSF46548">
    <property type="entry name" value="alpha-helical ferredoxin"/>
    <property type="match status" value="1"/>
</dbReference>
<keyword evidence="5 8" id="KW-0249">Electron transport</keyword>
<dbReference type="Proteomes" id="UP001528411">
    <property type="component" value="Unassembled WGS sequence"/>
</dbReference>
<feature type="binding site" evidence="8">
    <location>
        <position position="421"/>
    </location>
    <ligand>
        <name>[4Fe-4S] cluster</name>
        <dbReference type="ChEBI" id="CHEBI:49883"/>
        <label>2</label>
    </ligand>
</feature>
<evidence type="ECO:0000256" key="8">
    <source>
        <dbReference type="HAMAP-Rule" id="MF_00461"/>
    </source>
</evidence>
<dbReference type="InterPro" id="IPR037225">
    <property type="entry name" value="Nuo51_FMN-bd_sf"/>
</dbReference>
<feature type="domain" description="4Fe-4S ferredoxin-type" evidence="11">
    <location>
        <begin position="369"/>
        <end position="399"/>
    </location>
</feature>
<dbReference type="NCBIfam" id="TIGR01945">
    <property type="entry name" value="rnfC"/>
    <property type="match status" value="1"/>
</dbReference>
<feature type="region of interest" description="Disordered" evidence="10">
    <location>
        <begin position="650"/>
        <end position="738"/>
    </location>
</feature>
<dbReference type="InterPro" id="IPR011538">
    <property type="entry name" value="Nuo51_FMN-bd"/>
</dbReference>
<dbReference type="InterPro" id="IPR017900">
    <property type="entry name" value="4Fe4S_Fe_S_CS"/>
</dbReference>
<comment type="function">
    <text evidence="8">Part of a membrane-bound complex that couples electron transfer with translocation of ions across the membrane.</text>
</comment>
<protein>
    <recommendedName>
        <fullName evidence="8">Ion-translocating oxidoreductase complex subunit C</fullName>
        <ecNumber evidence="8">7.-.-.-</ecNumber>
    </recommendedName>
    <alternativeName>
        <fullName evidence="8">Rnf electron transport complex subunit C</fullName>
    </alternativeName>
</protein>
<evidence type="ECO:0000256" key="9">
    <source>
        <dbReference type="SAM" id="Coils"/>
    </source>
</evidence>
<feature type="region of interest" description="Disordered" evidence="10">
    <location>
        <begin position="474"/>
        <end position="495"/>
    </location>
</feature>
<evidence type="ECO:0000259" key="11">
    <source>
        <dbReference type="PROSITE" id="PS51379"/>
    </source>
</evidence>
<evidence type="ECO:0000256" key="3">
    <source>
        <dbReference type="ARBA" id="ARBA00022723"/>
    </source>
</evidence>
<feature type="binding site" evidence="8">
    <location>
        <position position="418"/>
    </location>
    <ligand>
        <name>[4Fe-4S] cluster</name>
        <dbReference type="ChEBI" id="CHEBI:49883"/>
        <label>2</label>
    </ligand>
</feature>
<proteinExistence type="inferred from homology"/>
<name>A0ABT5FI84_9GAMM</name>
<feature type="region of interest" description="Disordered" evidence="10">
    <location>
        <begin position="510"/>
        <end position="529"/>
    </location>
</feature>
<evidence type="ECO:0000256" key="6">
    <source>
        <dbReference type="ARBA" id="ARBA00023004"/>
    </source>
</evidence>
<keyword evidence="8" id="KW-0472">Membrane</keyword>
<dbReference type="Gene3D" id="3.40.50.11540">
    <property type="entry name" value="NADH-ubiquinone oxidoreductase 51kDa subunit"/>
    <property type="match status" value="1"/>
</dbReference>
<gene>
    <name evidence="12" type="primary">rsxC</name>
    <name evidence="8" type="synonym">rnfC</name>
    <name evidence="12" type="ORF">PN838_21900</name>
</gene>
<dbReference type="Gene3D" id="3.30.70.20">
    <property type="match status" value="1"/>
</dbReference>
<comment type="cofactor">
    <cofactor evidence="8">
        <name>[4Fe-4S] cluster</name>
        <dbReference type="ChEBI" id="CHEBI:49883"/>
    </cofactor>
    <text evidence="8">Binds 2 [4Fe-4S] clusters per subunit.</text>
</comment>
<dbReference type="InterPro" id="IPR017896">
    <property type="entry name" value="4Fe4S_Fe-S-bd"/>
</dbReference>
<dbReference type="NCBIfam" id="NF003454">
    <property type="entry name" value="PRK05035.1"/>
    <property type="match status" value="1"/>
</dbReference>
<keyword evidence="1 8" id="KW-0813">Transport</keyword>
<keyword evidence="8" id="KW-0997">Cell inner membrane</keyword>
<dbReference type="PANTHER" id="PTHR43034:SF2">
    <property type="entry name" value="ION-TRANSLOCATING OXIDOREDUCTASE COMPLEX SUBUNIT C"/>
    <property type="match status" value="1"/>
</dbReference>
<evidence type="ECO:0000313" key="13">
    <source>
        <dbReference type="Proteomes" id="UP001528411"/>
    </source>
</evidence>
<feature type="binding site" evidence="8">
    <location>
        <position position="428"/>
    </location>
    <ligand>
        <name>[4Fe-4S] cluster</name>
        <dbReference type="ChEBI" id="CHEBI:49883"/>
        <label>1</label>
    </ligand>
</feature>
<feature type="domain" description="4Fe-4S ferredoxin-type" evidence="11">
    <location>
        <begin position="409"/>
        <end position="438"/>
    </location>
</feature>
<keyword evidence="8" id="KW-1003">Cell membrane</keyword>
<evidence type="ECO:0000256" key="5">
    <source>
        <dbReference type="ARBA" id="ARBA00022982"/>
    </source>
</evidence>
<accession>A0ABT5FI84</accession>
<keyword evidence="7 8" id="KW-0411">Iron-sulfur</keyword>
<dbReference type="HAMAP" id="MF_00461">
    <property type="entry name" value="RsxC_RnfC"/>
    <property type="match status" value="1"/>
</dbReference>
<keyword evidence="2 8" id="KW-0004">4Fe-4S</keyword>
<feature type="compositionally biased region" description="Basic and acidic residues" evidence="10">
    <location>
        <begin position="594"/>
        <end position="625"/>
    </location>
</feature>
<feature type="compositionally biased region" description="Basic and acidic residues" evidence="10">
    <location>
        <begin position="474"/>
        <end position="485"/>
    </location>
</feature>
<dbReference type="SUPFAM" id="SSF142019">
    <property type="entry name" value="Nqo1 FMN-binding domain-like"/>
    <property type="match status" value="1"/>
</dbReference>
<dbReference type="Pfam" id="PF10531">
    <property type="entry name" value="SLBB"/>
    <property type="match status" value="1"/>
</dbReference>
<comment type="caution">
    <text evidence="12">The sequence shown here is derived from an EMBL/GenBank/DDBJ whole genome shotgun (WGS) entry which is preliminary data.</text>
</comment>
<evidence type="ECO:0000256" key="4">
    <source>
        <dbReference type="ARBA" id="ARBA00022737"/>
    </source>
</evidence>